<dbReference type="KEGG" id="eex:EZJ17_09055"/>
<proteinExistence type="predicted"/>
<name>A0AAX1F9V2_9NEIS</name>
<evidence type="ECO:0000313" key="2">
    <source>
        <dbReference type="Proteomes" id="UP000326695"/>
    </source>
</evidence>
<reference evidence="2" key="1">
    <citation type="journal article" date="2019" name="J. Anim. Genet.">
        <title>Description and whole genome sequencing of Eikenella exigua sp. nov., isolated from brain abscess and blood.</title>
        <authorList>
            <person name="Stormo K.A."/>
            <person name="Nygaard R.M."/>
            <person name="Bruvold T.S."/>
            <person name="Dimmen G."/>
            <person name="Lindemann P.C."/>
            <person name="Jordal S."/>
            <person name="Kommedal O."/>
        </authorList>
    </citation>
    <scope>NUCLEOTIDE SEQUENCE [LARGE SCALE GENOMIC DNA]</scope>
    <source>
        <strain evidence="2">PXX</strain>
    </source>
</reference>
<keyword evidence="2" id="KW-1185">Reference proteome</keyword>
<accession>A0AAX1F9V2</accession>
<protein>
    <submittedName>
        <fullName evidence="1">Uncharacterized protein</fullName>
    </submittedName>
</protein>
<dbReference type="EMBL" id="CP038018">
    <property type="protein sequence ID" value="QED92730.1"/>
    <property type="molecule type" value="Genomic_DNA"/>
</dbReference>
<dbReference type="AlphaFoldDB" id="A0AAX1F9V2"/>
<gene>
    <name evidence="1" type="ORF">EZJ17_09055</name>
</gene>
<organism evidence="1 2">
    <name type="scientific">Eikenella exigua</name>
    <dbReference type="NCBI Taxonomy" id="2528037"/>
    <lineage>
        <taxon>Bacteria</taxon>
        <taxon>Pseudomonadati</taxon>
        <taxon>Pseudomonadota</taxon>
        <taxon>Betaproteobacteria</taxon>
        <taxon>Neisseriales</taxon>
        <taxon>Neisseriaceae</taxon>
        <taxon>Eikenella</taxon>
    </lineage>
</organism>
<dbReference type="RefSeq" id="WP_067440008.1">
    <property type="nucleotide sequence ID" value="NZ_CP038018.1"/>
</dbReference>
<sequence>MVELNETSLSVTPKDHFLICNIAMMFNRHLHSRDTAAKYSQIVLAIFSSQKLNLGCANTLF</sequence>
<dbReference type="Gene3D" id="1.10.10.920">
    <property type="match status" value="1"/>
</dbReference>
<dbReference type="Proteomes" id="UP000326695">
    <property type="component" value="Chromosome"/>
</dbReference>
<evidence type="ECO:0000313" key="1">
    <source>
        <dbReference type="EMBL" id="QED92730.1"/>
    </source>
</evidence>